<dbReference type="SMART" id="SM00480">
    <property type="entry name" value="POL3Bc"/>
    <property type="match status" value="1"/>
</dbReference>
<dbReference type="PANTHER" id="PTHR30478">
    <property type="entry name" value="DNA POLYMERASE III SUBUNIT BETA"/>
    <property type="match status" value="1"/>
</dbReference>
<dbReference type="GO" id="GO:0003887">
    <property type="term" value="F:DNA-directed DNA polymerase activity"/>
    <property type="evidence" value="ECO:0007669"/>
    <property type="project" value="UniProtKB-KW"/>
</dbReference>
<evidence type="ECO:0000256" key="1">
    <source>
        <dbReference type="ARBA" id="ARBA00004496"/>
    </source>
</evidence>
<dbReference type="GO" id="GO:0008408">
    <property type="term" value="F:3'-5' exonuclease activity"/>
    <property type="evidence" value="ECO:0007669"/>
    <property type="project" value="InterPro"/>
</dbReference>
<protein>
    <recommendedName>
        <fullName evidence="3">Beta sliding clamp</fullName>
    </recommendedName>
    <alternativeName>
        <fullName evidence="11">Beta-clamp processivity factor</fullName>
    </alternativeName>
    <alternativeName>
        <fullName evidence="10">DNA polymerase III beta sliding clamp subunit</fullName>
    </alternativeName>
</protein>
<dbReference type="EMBL" id="FRDI01000013">
    <property type="protein sequence ID" value="SHN70794.1"/>
    <property type="molecule type" value="Genomic_DNA"/>
</dbReference>
<keyword evidence="15" id="KW-1185">Reference proteome</keyword>
<dbReference type="InterPro" id="IPR046938">
    <property type="entry name" value="DNA_clamp_sf"/>
</dbReference>
<evidence type="ECO:0000259" key="13">
    <source>
        <dbReference type="Pfam" id="PF02768"/>
    </source>
</evidence>
<dbReference type="GO" id="GO:0006271">
    <property type="term" value="P:DNA strand elongation involved in DNA replication"/>
    <property type="evidence" value="ECO:0007669"/>
    <property type="project" value="TreeGrafter"/>
</dbReference>
<comment type="subcellular location">
    <subcellularLocation>
        <location evidence="1">Cytoplasm</location>
    </subcellularLocation>
</comment>
<keyword evidence="6" id="KW-0548">Nucleotidyltransferase</keyword>
<evidence type="ECO:0000313" key="14">
    <source>
        <dbReference type="EMBL" id="SHN70794.1"/>
    </source>
</evidence>
<dbReference type="InterPro" id="IPR022634">
    <property type="entry name" value="DNA_polIII_beta_N"/>
</dbReference>
<comment type="similarity">
    <text evidence="2">Belongs to the beta sliding clamp family.</text>
</comment>
<evidence type="ECO:0000256" key="7">
    <source>
        <dbReference type="ARBA" id="ARBA00022705"/>
    </source>
</evidence>
<evidence type="ECO:0000259" key="12">
    <source>
        <dbReference type="Pfam" id="PF00712"/>
    </source>
</evidence>
<dbReference type="OrthoDB" id="8421503at2"/>
<evidence type="ECO:0000256" key="11">
    <source>
        <dbReference type="ARBA" id="ARBA00033276"/>
    </source>
</evidence>
<evidence type="ECO:0000256" key="8">
    <source>
        <dbReference type="ARBA" id="ARBA00022932"/>
    </source>
</evidence>
<keyword evidence="8" id="KW-0239">DNA-directed DNA polymerase</keyword>
<dbReference type="Gene3D" id="3.70.10.10">
    <property type="match status" value="1"/>
</dbReference>
<dbReference type="RefSeq" id="WP_072697778.1">
    <property type="nucleotide sequence ID" value="NZ_FRDI01000013.1"/>
</dbReference>
<dbReference type="InterPro" id="IPR001001">
    <property type="entry name" value="DNA_polIII_beta"/>
</dbReference>
<feature type="domain" description="DNA polymerase III beta sliding clamp N-terminal" evidence="12">
    <location>
        <begin position="1"/>
        <end position="116"/>
    </location>
</feature>
<dbReference type="NCBIfam" id="TIGR00663">
    <property type="entry name" value="dnan"/>
    <property type="match status" value="1"/>
</dbReference>
<dbReference type="SUPFAM" id="SSF55979">
    <property type="entry name" value="DNA clamp"/>
    <property type="match status" value="3"/>
</dbReference>
<dbReference type="Pfam" id="PF02768">
    <property type="entry name" value="DNA_pol3_beta_3"/>
    <property type="match status" value="1"/>
</dbReference>
<dbReference type="GO" id="GO:0003677">
    <property type="term" value="F:DNA binding"/>
    <property type="evidence" value="ECO:0007669"/>
    <property type="project" value="UniProtKB-KW"/>
</dbReference>
<evidence type="ECO:0000256" key="4">
    <source>
        <dbReference type="ARBA" id="ARBA00022490"/>
    </source>
</evidence>
<keyword evidence="5" id="KW-0808">Transferase</keyword>
<dbReference type="GO" id="GO:0009360">
    <property type="term" value="C:DNA polymerase III complex"/>
    <property type="evidence" value="ECO:0007669"/>
    <property type="project" value="InterPro"/>
</dbReference>
<dbReference type="InterPro" id="IPR022635">
    <property type="entry name" value="DNA_polIII_beta_C"/>
</dbReference>
<keyword evidence="7" id="KW-0235">DNA replication</keyword>
<evidence type="ECO:0000256" key="9">
    <source>
        <dbReference type="ARBA" id="ARBA00023125"/>
    </source>
</evidence>
<dbReference type="PANTHER" id="PTHR30478:SF0">
    <property type="entry name" value="BETA SLIDING CLAMP"/>
    <property type="match status" value="1"/>
</dbReference>
<evidence type="ECO:0000256" key="10">
    <source>
        <dbReference type="ARBA" id="ARBA00030988"/>
    </source>
</evidence>
<dbReference type="Pfam" id="PF00712">
    <property type="entry name" value="DNA_pol3_beta"/>
    <property type="match status" value="1"/>
</dbReference>
<evidence type="ECO:0000256" key="6">
    <source>
        <dbReference type="ARBA" id="ARBA00022695"/>
    </source>
</evidence>
<keyword evidence="9" id="KW-0238">DNA-binding</keyword>
<evidence type="ECO:0000256" key="2">
    <source>
        <dbReference type="ARBA" id="ARBA00010752"/>
    </source>
</evidence>
<evidence type="ECO:0000256" key="5">
    <source>
        <dbReference type="ARBA" id="ARBA00022679"/>
    </source>
</evidence>
<reference evidence="14 15" key="1">
    <citation type="submission" date="2016-12" db="EMBL/GenBank/DDBJ databases">
        <authorList>
            <person name="Song W.-J."/>
            <person name="Kurnit D.M."/>
        </authorList>
    </citation>
    <scope>NUCLEOTIDE SEQUENCE [LARGE SCALE GENOMIC DNA]</scope>
    <source>
        <strain evidence="14 15">DSM 11393</strain>
    </source>
</reference>
<dbReference type="CDD" id="cd00140">
    <property type="entry name" value="beta_clamp"/>
    <property type="match status" value="1"/>
</dbReference>
<gene>
    <name evidence="14" type="ORF">SAMN02745728_02103</name>
</gene>
<feature type="domain" description="DNA polymerase III beta sliding clamp C-terminal" evidence="13">
    <location>
        <begin position="263"/>
        <end position="372"/>
    </location>
</feature>
<name>A0A1M7TJ78_9BACT</name>
<dbReference type="Gene3D" id="3.10.150.10">
    <property type="entry name" value="DNA Polymerase III, subunit A, domain 2"/>
    <property type="match status" value="1"/>
</dbReference>
<organism evidence="14 15">
    <name type="scientific">Desulfovibrio litoralis DSM 11393</name>
    <dbReference type="NCBI Taxonomy" id="1121455"/>
    <lineage>
        <taxon>Bacteria</taxon>
        <taxon>Pseudomonadati</taxon>
        <taxon>Thermodesulfobacteriota</taxon>
        <taxon>Desulfovibrionia</taxon>
        <taxon>Desulfovibrionales</taxon>
        <taxon>Desulfovibrionaceae</taxon>
        <taxon>Desulfovibrio</taxon>
    </lineage>
</organism>
<sequence>MILNVEKEEIIEGLQTAAAIIPPKTGAAYLRSIWLKVENNKLGILSTDSSIEFIGNYSANISEEGLIGVQGKAFVELLKKLPNGTLSFKAKGENSVLIIEQGRKKYKLPTQESSWFQNFSEFYEENAVEWSADFLQELIDRISFCISDDESSEGVSCFLLKPKGEGKIEACGLNGHQFALQSFLNDALHDILPANGILIQKKYLNELKKWLANKSDIQVSILEKRIFLRSMDKKESMSLPLADFSFPDYTNFLGRIYATDISNLIINRPEVIDALGRLSIFNNENNRCTYFDLTNSDLVLSCTGQDVGSATEMLDMQYQGDIKKIAFPTRNLIDIFGHFNSEKLTMIFTGTEGCCGIKGENDQDYVVIIMPMKIVEETFYNEEEVDS</sequence>
<keyword evidence="4" id="KW-0963">Cytoplasm</keyword>
<dbReference type="Proteomes" id="UP000186469">
    <property type="component" value="Unassembled WGS sequence"/>
</dbReference>
<dbReference type="STRING" id="1121455.SAMN02745728_02103"/>
<dbReference type="AlphaFoldDB" id="A0A1M7TJ78"/>
<proteinExistence type="inferred from homology"/>
<evidence type="ECO:0000313" key="15">
    <source>
        <dbReference type="Proteomes" id="UP000186469"/>
    </source>
</evidence>
<accession>A0A1M7TJ78</accession>
<evidence type="ECO:0000256" key="3">
    <source>
        <dbReference type="ARBA" id="ARBA00021035"/>
    </source>
</evidence>
<dbReference type="GO" id="GO:0005737">
    <property type="term" value="C:cytoplasm"/>
    <property type="evidence" value="ECO:0007669"/>
    <property type="project" value="UniProtKB-SubCell"/>
</dbReference>